<name>A0A084QX44_STAC4</name>
<comment type="similarity">
    <text evidence="1">Belongs to the peptidase S33 family.</text>
</comment>
<dbReference type="InterPro" id="IPR010497">
    <property type="entry name" value="Epoxide_hydro_N"/>
</dbReference>
<gene>
    <name evidence="6" type="ORF">S40285_07070</name>
</gene>
<dbReference type="OrthoDB" id="7130006at2759"/>
<sequence>MATRQFKIHVPQEKLDRLRQKLALTNFPDNVSSDDSWDQGPPVAEIQRLAKVWQTTYDWRETEVLLNQFPQFISAIDVDGFATYDIHHVHMRSARADAIPLLFLHGWPGSFIEATRIAEDLVRGSPNRPSFHFVAPSLIDFGFSSGSDRIFGIDQHAEAYDKLMQALGYDSYVIQAGDVGCLITRFIARKYATRCKAYHTNTPLPNPPDADLHPELHKRFISTPLTEQEKAGLARAAQLQDQGYGYYKQQSTKPRTLAFGLKDSPVGLLAWLYEKMHDWSDSYPWTDDEILTWISIYYFSRAGPDAANHVYYAMEATKPSAFAQSQTYVNVPFGVARFANDIVSLPKLWNETLGPVVFSSEHKSGGHFAAWERPDVIVADLQAMFAKPGKFGFGV</sequence>
<dbReference type="InterPro" id="IPR029058">
    <property type="entry name" value="AB_hydrolase_fold"/>
</dbReference>
<dbReference type="InterPro" id="IPR000639">
    <property type="entry name" value="Epox_hydrolase-like"/>
</dbReference>
<dbReference type="Pfam" id="PF06441">
    <property type="entry name" value="EHN"/>
    <property type="match status" value="1"/>
</dbReference>
<accession>A0A084QX44</accession>
<keyword evidence="2" id="KW-0058">Aromatic hydrocarbons catabolism</keyword>
<dbReference type="OMA" id="SSARWYW"/>
<dbReference type="GO" id="GO:0004301">
    <property type="term" value="F:epoxide hydrolase activity"/>
    <property type="evidence" value="ECO:0007669"/>
    <property type="project" value="TreeGrafter"/>
</dbReference>
<feature type="domain" description="Epoxide hydrolase N-terminal" evidence="5">
    <location>
        <begin position="4"/>
        <end position="113"/>
    </location>
</feature>
<dbReference type="GO" id="GO:0097176">
    <property type="term" value="P:epoxide metabolic process"/>
    <property type="evidence" value="ECO:0007669"/>
    <property type="project" value="TreeGrafter"/>
</dbReference>
<feature type="active site" description="Nucleophile" evidence="4">
    <location>
        <position position="178"/>
    </location>
</feature>
<dbReference type="SUPFAM" id="SSF53474">
    <property type="entry name" value="alpha/beta-Hydrolases"/>
    <property type="match status" value="1"/>
</dbReference>
<dbReference type="EMBL" id="KL659824">
    <property type="protein sequence ID" value="KFA68529.1"/>
    <property type="molecule type" value="Genomic_DNA"/>
</dbReference>
<evidence type="ECO:0000313" key="6">
    <source>
        <dbReference type="EMBL" id="KFA68529.1"/>
    </source>
</evidence>
<evidence type="ECO:0000313" key="7">
    <source>
        <dbReference type="Proteomes" id="UP000028524"/>
    </source>
</evidence>
<dbReference type="Proteomes" id="UP000028524">
    <property type="component" value="Unassembled WGS sequence"/>
</dbReference>
<organism evidence="6 7">
    <name type="scientific">Stachybotrys chlorohalonatus (strain IBT 40285)</name>
    <dbReference type="NCBI Taxonomy" id="1283841"/>
    <lineage>
        <taxon>Eukaryota</taxon>
        <taxon>Fungi</taxon>
        <taxon>Dikarya</taxon>
        <taxon>Ascomycota</taxon>
        <taxon>Pezizomycotina</taxon>
        <taxon>Sordariomycetes</taxon>
        <taxon>Hypocreomycetidae</taxon>
        <taxon>Hypocreales</taxon>
        <taxon>Stachybotryaceae</taxon>
        <taxon>Stachybotrys</taxon>
    </lineage>
</organism>
<dbReference type="AlphaFoldDB" id="A0A084QX44"/>
<dbReference type="PANTHER" id="PTHR21661:SF35">
    <property type="entry name" value="EPOXIDE HYDROLASE"/>
    <property type="match status" value="1"/>
</dbReference>
<evidence type="ECO:0000256" key="2">
    <source>
        <dbReference type="ARBA" id="ARBA00022797"/>
    </source>
</evidence>
<evidence type="ECO:0000259" key="5">
    <source>
        <dbReference type="Pfam" id="PF06441"/>
    </source>
</evidence>
<dbReference type="PRINTS" id="PR00412">
    <property type="entry name" value="EPOXHYDRLASE"/>
</dbReference>
<dbReference type="Gene3D" id="3.40.50.1820">
    <property type="entry name" value="alpha/beta hydrolase"/>
    <property type="match status" value="1"/>
</dbReference>
<keyword evidence="7" id="KW-1185">Reference proteome</keyword>
<evidence type="ECO:0000256" key="3">
    <source>
        <dbReference type="ARBA" id="ARBA00022801"/>
    </source>
</evidence>
<protein>
    <recommendedName>
        <fullName evidence="5">Epoxide hydrolase N-terminal domain-containing protein</fullName>
    </recommendedName>
</protein>
<feature type="active site" description="Proton acceptor" evidence="4">
    <location>
        <position position="367"/>
    </location>
</feature>
<dbReference type="STRING" id="1283841.A0A084QX44"/>
<dbReference type="PIRSF" id="PIRSF001112">
    <property type="entry name" value="Epoxide_hydrolase"/>
    <property type="match status" value="1"/>
</dbReference>
<proteinExistence type="inferred from homology"/>
<feature type="active site" description="Proton donor" evidence="4">
    <location>
        <position position="312"/>
    </location>
</feature>
<evidence type="ECO:0000256" key="1">
    <source>
        <dbReference type="ARBA" id="ARBA00010088"/>
    </source>
</evidence>
<dbReference type="HOGENOM" id="CLU_019414_0_2_1"/>
<dbReference type="InParanoid" id="A0A084QX44"/>
<keyword evidence="3" id="KW-0378">Hydrolase</keyword>
<reference evidence="6 7" key="1">
    <citation type="journal article" date="2014" name="BMC Genomics">
        <title>Comparative genome sequencing reveals chemotype-specific gene clusters in the toxigenic black mold Stachybotrys.</title>
        <authorList>
            <person name="Semeiks J."/>
            <person name="Borek D."/>
            <person name="Otwinowski Z."/>
            <person name="Grishin N.V."/>
        </authorList>
    </citation>
    <scope>NUCLEOTIDE SEQUENCE [LARGE SCALE GENOMIC DNA]</scope>
    <source>
        <strain evidence="6 7">IBT 40285</strain>
    </source>
</reference>
<dbReference type="PANTHER" id="PTHR21661">
    <property type="entry name" value="EPOXIDE HYDROLASE 1-RELATED"/>
    <property type="match status" value="1"/>
</dbReference>
<dbReference type="InterPro" id="IPR016292">
    <property type="entry name" value="Epoxide_hydrolase"/>
</dbReference>
<evidence type="ECO:0000256" key="4">
    <source>
        <dbReference type="PIRSR" id="PIRSR001112-1"/>
    </source>
</evidence>